<protein>
    <submittedName>
        <fullName evidence="3">HNH endonuclease</fullName>
    </submittedName>
</protein>
<evidence type="ECO:0000259" key="1">
    <source>
        <dbReference type="Pfam" id="PF09217"/>
    </source>
</evidence>
<keyword evidence="3" id="KW-0540">Nuclease</keyword>
<dbReference type="Pfam" id="PF13391">
    <property type="entry name" value="HNH_2"/>
    <property type="match status" value="1"/>
</dbReference>
<dbReference type="InterPro" id="IPR003615">
    <property type="entry name" value="HNH_nuc"/>
</dbReference>
<dbReference type="Proteomes" id="UP001149009">
    <property type="component" value="Unassembled WGS sequence"/>
</dbReference>
<sequence>MHEFDRPFFKMLSHNDTAAAKGHQGGIVIPKRLGEFFPSLPIPSAANPAPDIRLKAVLFLENEQVGLVSTRYQYQSWGGTRLERRLTDGLSAIRKNAKKDDFLVMERSLSDPFLYRLRLHRAGSADFARLVAAAGTRRWGPVDENDPPVSEKTVNAFAEAQEARQNAPFQLFEDDPEFHEARMRRIARAKAFSSKVLPLYGFRCAICGNGLVGDGTWEVEAAHIVPRGYKGVDDARNGLALCRSHHWAFDRGLFGIGADGKVVVSPDAAAKSQNGHLVPFSGKPIRDPSNPAMRPHPDALAWHLKHVVGLD</sequence>
<dbReference type="InterPro" id="IPR015300">
    <property type="entry name" value="DNA-bd_pseudobarrel_sf"/>
</dbReference>
<accession>A0A9X3B5T5</accession>
<proteinExistence type="predicted"/>
<dbReference type="AlphaFoldDB" id="A0A9X3B5T5"/>
<organism evidence="3 4">
    <name type="scientific">Chelativorans petroleitrophicus</name>
    <dbReference type="NCBI Taxonomy" id="2975484"/>
    <lineage>
        <taxon>Bacteria</taxon>
        <taxon>Pseudomonadati</taxon>
        <taxon>Pseudomonadota</taxon>
        <taxon>Alphaproteobacteria</taxon>
        <taxon>Hyphomicrobiales</taxon>
        <taxon>Phyllobacteriaceae</taxon>
        <taxon>Chelativorans</taxon>
    </lineage>
</organism>
<keyword evidence="4" id="KW-1185">Reference proteome</keyword>
<dbReference type="Gene3D" id="1.10.30.50">
    <property type="match status" value="1"/>
</dbReference>
<dbReference type="Pfam" id="PF09217">
    <property type="entry name" value="EcoRII-N"/>
    <property type="match status" value="1"/>
</dbReference>
<dbReference type="RefSeq" id="WP_261514491.1">
    <property type="nucleotide sequence ID" value="NZ_JAODNV010000006.1"/>
</dbReference>
<keyword evidence="3" id="KW-0378">Hydrolase</keyword>
<dbReference type="EMBL" id="JAODNV010000006">
    <property type="protein sequence ID" value="MCT8989633.1"/>
    <property type="molecule type" value="Genomic_DNA"/>
</dbReference>
<evidence type="ECO:0000313" key="3">
    <source>
        <dbReference type="EMBL" id="MCT8989633.1"/>
    </source>
</evidence>
<reference evidence="3" key="1">
    <citation type="submission" date="2022-08" db="EMBL/GenBank/DDBJ databases">
        <title>Chelativorans sichuanense sp. nov., a paraffin oil-degrading bacterium isolated from a mixture of oil-based drill cuttings and paddy soil.</title>
        <authorList>
            <person name="Yu J."/>
            <person name="Liu H."/>
            <person name="Chen Q."/>
        </authorList>
    </citation>
    <scope>NUCLEOTIDE SEQUENCE</scope>
    <source>
        <strain evidence="3">SCAU 2101</strain>
    </source>
</reference>
<comment type="caution">
    <text evidence="3">The sequence shown here is derived from an EMBL/GenBank/DDBJ whole genome shotgun (WGS) entry which is preliminary data.</text>
</comment>
<evidence type="ECO:0000259" key="2">
    <source>
        <dbReference type="Pfam" id="PF13391"/>
    </source>
</evidence>
<feature type="domain" description="Restriction endonuclease type II EcoRII N-terminal" evidence="1">
    <location>
        <begin position="8"/>
        <end position="88"/>
    </location>
</feature>
<feature type="domain" description="HNH nuclease" evidence="2">
    <location>
        <begin position="204"/>
        <end position="256"/>
    </location>
</feature>
<name>A0A9X3B5T5_9HYPH</name>
<gene>
    <name evidence="3" type="ORF">NYR54_04890</name>
</gene>
<dbReference type="GO" id="GO:0004519">
    <property type="term" value="F:endonuclease activity"/>
    <property type="evidence" value="ECO:0007669"/>
    <property type="project" value="UniProtKB-KW"/>
</dbReference>
<keyword evidence="3" id="KW-0255">Endonuclease</keyword>
<dbReference type="InterPro" id="IPR023372">
    <property type="entry name" value="Rest_endonuc_II_EcoRII_N"/>
</dbReference>
<dbReference type="CDD" id="cd00085">
    <property type="entry name" value="HNHc"/>
    <property type="match status" value="1"/>
</dbReference>
<dbReference type="Gene3D" id="2.40.330.10">
    <property type="entry name" value="DNA-binding pseudobarrel domain"/>
    <property type="match status" value="1"/>
</dbReference>
<dbReference type="SUPFAM" id="SSF101936">
    <property type="entry name" value="DNA-binding pseudobarrel domain"/>
    <property type="match status" value="1"/>
</dbReference>
<evidence type="ECO:0000313" key="4">
    <source>
        <dbReference type="Proteomes" id="UP001149009"/>
    </source>
</evidence>